<dbReference type="InterPro" id="IPR011991">
    <property type="entry name" value="ArsR-like_HTH"/>
</dbReference>
<dbReference type="AlphaFoldDB" id="A0A1Y6MRA7"/>
<dbReference type="Pfam" id="PF25212">
    <property type="entry name" value="HVO_A0114"/>
    <property type="match status" value="1"/>
</dbReference>
<dbReference type="InterPro" id="IPR036390">
    <property type="entry name" value="WH_DNA-bd_sf"/>
</dbReference>
<accession>A0A1Y6MRA7</accession>
<evidence type="ECO:0000313" key="1">
    <source>
        <dbReference type="EMBL" id="SMY39104.1"/>
    </source>
</evidence>
<dbReference type="Proteomes" id="UP000195963">
    <property type="component" value="Unassembled WGS sequence"/>
</dbReference>
<protein>
    <submittedName>
        <fullName evidence="1">MarR family protein</fullName>
    </submittedName>
</protein>
<reference evidence="2" key="1">
    <citation type="submission" date="2017-06" db="EMBL/GenBank/DDBJ databases">
        <authorList>
            <person name="Rodrigo-Torres L."/>
            <person name="Arahal R.D."/>
            <person name="Lucena T."/>
        </authorList>
    </citation>
    <scope>NUCLEOTIDE SEQUENCE [LARGE SCALE GENOMIC DNA]</scope>
    <source>
        <strain evidence="2">CECT 9190</strain>
    </source>
</reference>
<gene>
    <name evidence="1" type="ORF">PMAL9190_03904</name>
</gene>
<dbReference type="SUPFAM" id="SSF46785">
    <property type="entry name" value="Winged helix' DNA-binding domain"/>
    <property type="match status" value="1"/>
</dbReference>
<organism evidence="1 2">
    <name type="scientific">Photobacterium malacitanum</name>
    <dbReference type="NCBI Taxonomy" id="2204294"/>
    <lineage>
        <taxon>Bacteria</taxon>
        <taxon>Pseudomonadati</taxon>
        <taxon>Pseudomonadota</taxon>
        <taxon>Gammaproteobacteria</taxon>
        <taxon>Vibrionales</taxon>
        <taxon>Vibrionaceae</taxon>
        <taxon>Photobacterium</taxon>
    </lineage>
</organism>
<proteinExistence type="predicted"/>
<keyword evidence="2" id="KW-1185">Reference proteome</keyword>
<dbReference type="EMBL" id="FYAK01000021">
    <property type="protein sequence ID" value="SMY39104.1"/>
    <property type="molecule type" value="Genomic_DNA"/>
</dbReference>
<name>A0A1Y6MRA7_9GAMM</name>
<dbReference type="CDD" id="cd00090">
    <property type="entry name" value="HTH_ARSR"/>
    <property type="match status" value="1"/>
</dbReference>
<dbReference type="GO" id="GO:0006355">
    <property type="term" value="P:regulation of DNA-templated transcription"/>
    <property type="evidence" value="ECO:0007669"/>
    <property type="project" value="UniProtKB-ARBA"/>
</dbReference>
<sequence>MKARIGVMSEEMLRKRTIAIVKGEYKPASDEPKVWFTSLNAVAQLFCDENQRLLQIIDEYRPETITELAELTGRQKTNLSETLKKLATKGFVRLEKQGKAVRPIAIFTSCEIIVENAYECSTVKEAA</sequence>
<dbReference type="RefSeq" id="WP_087846938.1">
    <property type="nucleotide sequence ID" value="NZ_FYAK01000021.1"/>
</dbReference>
<dbReference type="Gene3D" id="1.10.10.10">
    <property type="entry name" value="Winged helix-like DNA-binding domain superfamily/Winged helix DNA-binding domain"/>
    <property type="match status" value="1"/>
</dbReference>
<dbReference type="InterPro" id="IPR036388">
    <property type="entry name" value="WH-like_DNA-bd_sf"/>
</dbReference>
<evidence type="ECO:0000313" key="2">
    <source>
        <dbReference type="Proteomes" id="UP000195963"/>
    </source>
</evidence>